<dbReference type="AlphaFoldDB" id="A0A378MS96"/>
<reference evidence="2 3" key="1">
    <citation type="submission" date="2018-06" db="EMBL/GenBank/DDBJ databases">
        <authorList>
            <consortium name="Pathogen Informatics"/>
            <person name="Doyle S."/>
        </authorList>
    </citation>
    <scope>NUCLEOTIDE SEQUENCE [LARGE SCALE GENOMIC DNA]</scope>
    <source>
        <strain evidence="2 3">NCTC10638</strain>
    </source>
</reference>
<evidence type="ECO:0000313" key="2">
    <source>
        <dbReference type="EMBL" id="STY59133.1"/>
    </source>
</evidence>
<dbReference type="PANTHER" id="PTHR47811">
    <property type="entry name" value="TRNA PSEUDOURIDINE SYNTHASE D"/>
    <property type="match status" value="1"/>
</dbReference>
<keyword evidence="1" id="KW-0819">tRNA processing</keyword>
<gene>
    <name evidence="2" type="primary">truD_1</name>
    <name evidence="2" type="ORF">NCTC10638_00281</name>
</gene>
<protein>
    <submittedName>
        <fullName evidence="2">tRNA pseudouridine synthase D</fullName>
        <ecNumber evidence="2">5.4.99.27</ecNumber>
    </submittedName>
</protein>
<dbReference type="GO" id="GO:0160150">
    <property type="term" value="F:tRNA pseudouridine(13) synthase activity"/>
    <property type="evidence" value="ECO:0007669"/>
    <property type="project" value="UniProtKB-EC"/>
</dbReference>
<dbReference type="GO" id="GO:0005829">
    <property type="term" value="C:cytosol"/>
    <property type="evidence" value="ECO:0007669"/>
    <property type="project" value="TreeGrafter"/>
</dbReference>
<proteinExistence type="predicted"/>
<evidence type="ECO:0000313" key="3">
    <source>
        <dbReference type="Proteomes" id="UP000254802"/>
    </source>
</evidence>
<organism evidence="2 3">
    <name type="scientific">Mannheimia haemolytica</name>
    <name type="common">Pasteurella haemolytica</name>
    <dbReference type="NCBI Taxonomy" id="75985"/>
    <lineage>
        <taxon>Bacteria</taxon>
        <taxon>Pseudomonadati</taxon>
        <taxon>Pseudomonadota</taxon>
        <taxon>Gammaproteobacteria</taxon>
        <taxon>Pasteurellales</taxon>
        <taxon>Pasteurellaceae</taxon>
        <taxon>Mannheimia</taxon>
    </lineage>
</organism>
<dbReference type="InterPro" id="IPR042214">
    <property type="entry name" value="TruD_catalytic"/>
</dbReference>
<accession>A0A378MS96</accession>
<name>A0A378MS96_MANHA</name>
<dbReference type="GO" id="GO:0008033">
    <property type="term" value="P:tRNA processing"/>
    <property type="evidence" value="ECO:0007669"/>
    <property type="project" value="UniProtKB-KW"/>
</dbReference>
<dbReference type="PANTHER" id="PTHR47811:SF1">
    <property type="entry name" value="TRNA PSEUDOURIDINE SYNTHASE D"/>
    <property type="match status" value="1"/>
</dbReference>
<keyword evidence="2" id="KW-0413">Isomerase</keyword>
<dbReference type="EC" id="5.4.99.27" evidence="2"/>
<dbReference type="EMBL" id="UGPN01000002">
    <property type="protein sequence ID" value="STY59133.1"/>
    <property type="molecule type" value="Genomic_DNA"/>
</dbReference>
<dbReference type="InterPro" id="IPR020103">
    <property type="entry name" value="PsdUridine_synth_cat_dom_sf"/>
</dbReference>
<dbReference type="Proteomes" id="UP000254802">
    <property type="component" value="Unassembled WGS sequence"/>
</dbReference>
<dbReference type="InterPro" id="IPR050170">
    <property type="entry name" value="TruD_pseudoU_synthase"/>
</dbReference>
<dbReference type="SUPFAM" id="SSF55120">
    <property type="entry name" value="Pseudouridine synthase"/>
    <property type="match status" value="1"/>
</dbReference>
<evidence type="ECO:0000256" key="1">
    <source>
        <dbReference type="ARBA" id="ARBA00022694"/>
    </source>
</evidence>
<dbReference type="GO" id="GO:0001522">
    <property type="term" value="P:pseudouridine synthesis"/>
    <property type="evidence" value="ECO:0007669"/>
    <property type="project" value="InterPro"/>
</dbReference>
<dbReference type="GO" id="GO:0003723">
    <property type="term" value="F:RNA binding"/>
    <property type="evidence" value="ECO:0007669"/>
    <property type="project" value="InterPro"/>
</dbReference>
<dbReference type="Gene3D" id="3.30.2350.20">
    <property type="entry name" value="TruD, catalytic domain"/>
    <property type="match status" value="1"/>
</dbReference>
<sequence>MKLNYLYSPPQAVGRLKAEYADFIVREELGYELAGEGEFVAVKIRKTNASTLFVGKS</sequence>